<feature type="region of interest" description="Disordered" evidence="5">
    <location>
        <begin position="171"/>
        <end position="248"/>
    </location>
</feature>
<dbReference type="EMBL" id="LN891079">
    <property type="protein sequence ID" value="CUS09512.1"/>
    <property type="molecule type" value="Genomic_DNA"/>
</dbReference>
<evidence type="ECO:0000313" key="8">
    <source>
        <dbReference type="Proteomes" id="UP001412239"/>
    </source>
</evidence>
<dbReference type="InterPro" id="IPR003604">
    <property type="entry name" value="Matrin/U1-like-C_Znf_C2H2"/>
</dbReference>
<organism evidence="7 8">
    <name type="scientific">Tuber aestivum</name>
    <name type="common">summer truffle</name>
    <dbReference type="NCBI Taxonomy" id="59557"/>
    <lineage>
        <taxon>Eukaryota</taxon>
        <taxon>Fungi</taxon>
        <taxon>Dikarya</taxon>
        <taxon>Ascomycota</taxon>
        <taxon>Pezizomycotina</taxon>
        <taxon>Pezizomycetes</taxon>
        <taxon>Pezizales</taxon>
        <taxon>Tuberaceae</taxon>
        <taxon>Tuber</taxon>
    </lineage>
</organism>
<dbReference type="AlphaFoldDB" id="A0A292PPE5"/>
<keyword evidence="8" id="KW-1185">Reference proteome</keyword>
<evidence type="ECO:0000256" key="4">
    <source>
        <dbReference type="ARBA" id="ARBA00023242"/>
    </source>
</evidence>
<proteinExistence type="predicted"/>
<evidence type="ECO:0000256" key="3">
    <source>
        <dbReference type="ARBA" id="ARBA00022833"/>
    </source>
</evidence>
<dbReference type="InterPro" id="IPR013087">
    <property type="entry name" value="Znf_C2H2_type"/>
</dbReference>
<keyword evidence="3" id="KW-0862">Zinc</keyword>
<dbReference type="InterPro" id="IPR036236">
    <property type="entry name" value="Znf_C2H2_sf"/>
</dbReference>
<dbReference type="InterPro" id="IPR040107">
    <property type="entry name" value="Snu23"/>
</dbReference>
<keyword evidence="4" id="KW-0539">Nucleus</keyword>
<dbReference type="InterPro" id="IPR022755">
    <property type="entry name" value="Znf_C2H2_jaz"/>
</dbReference>
<feature type="compositionally biased region" description="Basic and acidic residues" evidence="5">
    <location>
        <begin position="18"/>
        <end position="51"/>
    </location>
</feature>
<evidence type="ECO:0000256" key="1">
    <source>
        <dbReference type="ARBA" id="ARBA00022723"/>
    </source>
</evidence>
<evidence type="ECO:0000256" key="5">
    <source>
        <dbReference type="SAM" id="MobiDB-lite"/>
    </source>
</evidence>
<dbReference type="Pfam" id="PF12171">
    <property type="entry name" value="zf-C2H2_jaz"/>
    <property type="match status" value="1"/>
</dbReference>
<dbReference type="SUPFAM" id="SSF57667">
    <property type="entry name" value="beta-beta-alpha zinc fingers"/>
    <property type="match status" value="1"/>
</dbReference>
<dbReference type="GO" id="GO:0008270">
    <property type="term" value="F:zinc ion binding"/>
    <property type="evidence" value="ECO:0007669"/>
    <property type="project" value="UniProtKB-KW"/>
</dbReference>
<dbReference type="GO" id="GO:0005681">
    <property type="term" value="C:spliceosomal complex"/>
    <property type="evidence" value="ECO:0007669"/>
    <property type="project" value="InterPro"/>
</dbReference>
<feature type="compositionally biased region" description="Basic residues" evidence="5">
    <location>
        <begin position="184"/>
        <end position="193"/>
    </location>
</feature>
<feature type="region of interest" description="Disordered" evidence="5">
    <location>
        <begin position="1"/>
        <end position="72"/>
    </location>
</feature>
<dbReference type="PANTHER" id="PTHR45986">
    <property type="entry name" value="ZINC FINGER MATRIN-TYPE PROTEIN 2"/>
    <property type="match status" value="1"/>
</dbReference>
<dbReference type="Gene3D" id="3.30.160.60">
    <property type="entry name" value="Classic Zinc Finger"/>
    <property type="match status" value="1"/>
</dbReference>
<evidence type="ECO:0000313" key="7">
    <source>
        <dbReference type="EMBL" id="CUS09512.1"/>
    </source>
</evidence>
<dbReference type="GO" id="GO:0046540">
    <property type="term" value="C:U4/U6 x U5 tri-snRNP complex"/>
    <property type="evidence" value="ECO:0007669"/>
    <property type="project" value="TreeGrafter"/>
</dbReference>
<name>A0A292PPE5_9PEZI</name>
<feature type="compositionally biased region" description="Basic and acidic residues" evidence="5">
    <location>
        <begin position="194"/>
        <end position="204"/>
    </location>
</feature>
<dbReference type="PROSITE" id="PS00028">
    <property type="entry name" value="ZINC_FINGER_C2H2_1"/>
    <property type="match status" value="1"/>
</dbReference>
<feature type="compositionally biased region" description="Basic and acidic residues" evidence="5">
    <location>
        <begin position="171"/>
        <end position="183"/>
    </location>
</feature>
<dbReference type="GO" id="GO:0003676">
    <property type="term" value="F:nucleic acid binding"/>
    <property type="evidence" value="ECO:0007669"/>
    <property type="project" value="InterPro"/>
</dbReference>
<evidence type="ECO:0000256" key="2">
    <source>
        <dbReference type="ARBA" id="ARBA00022771"/>
    </source>
</evidence>
<keyword evidence="1" id="KW-0479">Metal-binding</keyword>
<evidence type="ECO:0000259" key="6">
    <source>
        <dbReference type="PROSITE" id="PS00028"/>
    </source>
</evidence>
<dbReference type="SMART" id="SM00451">
    <property type="entry name" value="ZnF_U1"/>
    <property type="match status" value="1"/>
</dbReference>
<accession>A0A292PPE5</accession>
<dbReference type="GO" id="GO:0000398">
    <property type="term" value="P:mRNA splicing, via spliceosome"/>
    <property type="evidence" value="ECO:0007669"/>
    <property type="project" value="InterPro"/>
</dbReference>
<dbReference type="PANTHER" id="PTHR45986:SF1">
    <property type="entry name" value="ZINC FINGER MATRIN-TYPE PROTEIN 2"/>
    <property type="match status" value="1"/>
</dbReference>
<feature type="domain" description="C2H2-type" evidence="6">
    <location>
        <begin position="104"/>
        <end position="126"/>
    </location>
</feature>
<protein>
    <recommendedName>
        <fullName evidence="6">C2H2-type domain-containing protein</fullName>
    </recommendedName>
</protein>
<keyword evidence="2" id="KW-0863">Zinc-finger</keyword>
<dbReference type="Proteomes" id="UP001412239">
    <property type="component" value="Unassembled WGS sequence"/>
</dbReference>
<reference evidence="7" key="1">
    <citation type="submission" date="2015-10" db="EMBL/GenBank/DDBJ databases">
        <authorList>
            <person name="Regsiter A."/>
            <person name="william w."/>
        </authorList>
    </citation>
    <scope>NUCLEOTIDE SEQUENCE</scope>
    <source>
        <strain evidence="7">Montdore</strain>
    </source>
</reference>
<sequence length="248" mass="28010">MPDDKKNAYGTETGGDTNFRRTWDREEWTAKARERESQDRATSKLHQEAKLAGKKFHRPPTPPDANSTSARASRLNLEENVNKTTLVPAGAGVGKRGKGAGFYCEACDLTFKDSLQWVDHLNSKQHLHAVGERDEVAIATLEMVVERLAWLKRRREEEGREGEVDLAKRLAERARAEEEERVQRREKRKLARRERKERERKLGNERGFGGGDSEKAEGGGEEEDDPDAVAMARMMGFTGGFGTTKKRS</sequence>
<gene>
    <name evidence="7" type="ORF">GSTUAT00006385001</name>
</gene>